<dbReference type="EMBL" id="BONH01000051">
    <property type="protein sequence ID" value="GIG02331.1"/>
    <property type="molecule type" value="Genomic_DNA"/>
</dbReference>
<comment type="caution">
    <text evidence="1">The sequence shown here is derived from an EMBL/GenBank/DDBJ whole genome shotgun (WGS) entry which is preliminary data.</text>
</comment>
<dbReference type="AlphaFoldDB" id="A0A8J3KSF3"/>
<name>A0A8J3KSF3_9ACTN</name>
<proteinExistence type="predicted"/>
<reference evidence="1 2" key="1">
    <citation type="submission" date="2021-01" db="EMBL/GenBank/DDBJ databases">
        <title>Whole genome shotgun sequence of Catellatospora citrea NBRC 14495.</title>
        <authorList>
            <person name="Komaki H."/>
            <person name="Tamura T."/>
        </authorList>
    </citation>
    <scope>NUCLEOTIDE SEQUENCE [LARGE SCALE GENOMIC DNA]</scope>
    <source>
        <strain evidence="1 2">NBRC 14495</strain>
    </source>
</reference>
<evidence type="ECO:0000313" key="2">
    <source>
        <dbReference type="Proteomes" id="UP000659904"/>
    </source>
</evidence>
<evidence type="ECO:0000313" key="1">
    <source>
        <dbReference type="EMBL" id="GIG02331.1"/>
    </source>
</evidence>
<protein>
    <submittedName>
        <fullName evidence="1">Uncharacterized protein</fullName>
    </submittedName>
</protein>
<organism evidence="1 2">
    <name type="scientific">Catellatospora citrea</name>
    <dbReference type="NCBI Taxonomy" id="53366"/>
    <lineage>
        <taxon>Bacteria</taxon>
        <taxon>Bacillati</taxon>
        <taxon>Actinomycetota</taxon>
        <taxon>Actinomycetes</taxon>
        <taxon>Micromonosporales</taxon>
        <taxon>Micromonosporaceae</taxon>
        <taxon>Catellatospora</taxon>
    </lineage>
</organism>
<dbReference type="Proteomes" id="UP000659904">
    <property type="component" value="Unassembled WGS sequence"/>
</dbReference>
<accession>A0A8J3KSF3</accession>
<sequence length="64" mass="6859">MRLDATFRHEPPIIGASGRAGLGGYTRVGPDLVIRAHTCRGVGFPLGDAVRGWRTGVREVRVSS</sequence>
<keyword evidence="2" id="KW-1185">Reference proteome</keyword>
<gene>
    <name evidence="1" type="ORF">Cci01nite_74240</name>
</gene>